<reference evidence="3" key="1">
    <citation type="submission" date="2023-10" db="EMBL/GenBank/DDBJ databases">
        <authorList>
            <person name="Chen Y."/>
            <person name="Shah S."/>
            <person name="Dougan E. K."/>
            <person name="Thang M."/>
            <person name="Chan C."/>
        </authorList>
    </citation>
    <scope>NUCLEOTIDE SEQUENCE [LARGE SCALE GENOMIC DNA]</scope>
</reference>
<evidence type="ECO:0000259" key="2">
    <source>
        <dbReference type="Pfam" id="PF10208"/>
    </source>
</evidence>
<dbReference type="InterPro" id="IPR019345">
    <property type="entry name" value="ARMET_C"/>
</dbReference>
<gene>
    <name evidence="3" type="ORF">PCOR1329_LOCUS39971</name>
</gene>
<feature type="compositionally biased region" description="Low complexity" evidence="1">
    <location>
        <begin position="277"/>
        <end position="297"/>
    </location>
</feature>
<evidence type="ECO:0000313" key="4">
    <source>
        <dbReference type="Proteomes" id="UP001189429"/>
    </source>
</evidence>
<sequence length="358" mass="38393">MRLLPPLLTLALGRRAHARSAATDGSGRPHPREQAVVVAGDSDAPHGRNAASTAALVEDIERRVVHAGGNVEGVLVASLGWSTPDDLDLHVAIPGGQEISFSSRRAGGGELDVDMCVHGRGAGSCAEKPVENVVFADSAPKGLFKVYVQNFNYHPDVQSREVQVSRLQQGQRATKEERELRLTENRPVLFDLLVTVEGRRYLFLDLCTPPSRTRGASNVRVFEFEYLPGAEEPVASQFRAANNSACLDHKRRLIEAGGGEVGEPGRARQPARPPERPGASGKGRPAAAGAGSKASRAQQRKRAAALEAVRASSREVLQSKPLRALRELLQDLGGFCRGCAEKADFVERLLEAAGGDEL</sequence>
<accession>A0ABN9TLA7</accession>
<keyword evidence="4" id="KW-1185">Reference proteome</keyword>
<dbReference type="Proteomes" id="UP001189429">
    <property type="component" value="Unassembled WGS sequence"/>
</dbReference>
<dbReference type="InterPro" id="IPR036361">
    <property type="entry name" value="SAP_dom_sf"/>
</dbReference>
<protein>
    <recommendedName>
        <fullName evidence="2">ARMET C-terminal domain-containing protein</fullName>
    </recommendedName>
</protein>
<name>A0ABN9TLA7_9DINO</name>
<evidence type="ECO:0000313" key="3">
    <source>
        <dbReference type="EMBL" id="CAK0846493.1"/>
    </source>
</evidence>
<organism evidence="3 4">
    <name type="scientific">Prorocentrum cordatum</name>
    <dbReference type="NCBI Taxonomy" id="2364126"/>
    <lineage>
        <taxon>Eukaryota</taxon>
        <taxon>Sar</taxon>
        <taxon>Alveolata</taxon>
        <taxon>Dinophyceae</taxon>
        <taxon>Prorocentrales</taxon>
        <taxon>Prorocentraceae</taxon>
        <taxon>Prorocentrum</taxon>
    </lineage>
</organism>
<dbReference type="EMBL" id="CAUYUJ010014826">
    <property type="protein sequence ID" value="CAK0846493.1"/>
    <property type="molecule type" value="Genomic_DNA"/>
</dbReference>
<evidence type="ECO:0000256" key="1">
    <source>
        <dbReference type="SAM" id="MobiDB-lite"/>
    </source>
</evidence>
<dbReference type="Gene3D" id="1.10.720.30">
    <property type="entry name" value="SAP domain"/>
    <property type="match status" value="1"/>
</dbReference>
<feature type="region of interest" description="Disordered" evidence="1">
    <location>
        <begin position="257"/>
        <end position="305"/>
    </location>
</feature>
<proteinExistence type="predicted"/>
<dbReference type="Pfam" id="PF10208">
    <property type="entry name" value="ARMET_C"/>
    <property type="match status" value="1"/>
</dbReference>
<comment type="caution">
    <text evidence="3">The sequence shown here is derived from an EMBL/GenBank/DDBJ whole genome shotgun (WGS) entry which is preliminary data.</text>
</comment>
<feature type="domain" description="ARMET C-terminal" evidence="2">
    <location>
        <begin position="323"/>
        <end position="351"/>
    </location>
</feature>